<reference evidence="1 2" key="1">
    <citation type="journal article" date="2017" name="PLoS Biol.">
        <title>The sea cucumber genome provides insights into morphological evolution and visceral regeneration.</title>
        <authorList>
            <person name="Zhang X."/>
            <person name="Sun L."/>
            <person name="Yuan J."/>
            <person name="Sun Y."/>
            <person name="Gao Y."/>
            <person name="Zhang L."/>
            <person name="Li S."/>
            <person name="Dai H."/>
            <person name="Hamel J.F."/>
            <person name="Liu C."/>
            <person name="Yu Y."/>
            <person name="Liu S."/>
            <person name="Lin W."/>
            <person name="Guo K."/>
            <person name="Jin S."/>
            <person name="Xu P."/>
            <person name="Storey K.B."/>
            <person name="Huan P."/>
            <person name="Zhang T."/>
            <person name="Zhou Y."/>
            <person name="Zhang J."/>
            <person name="Lin C."/>
            <person name="Li X."/>
            <person name="Xing L."/>
            <person name="Huo D."/>
            <person name="Sun M."/>
            <person name="Wang L."/>
            <person name="Mercier A."/>
            <person name="Li F."/>
            <person name="Yang H."/>
            <person name="Xiang J."/>
        </authorList>
    </citation>
    <scope>NUCLEOTIDE SEQUENCE [LARGE SCALE GENOMIC DNA]</scope>
    <source>
        <strain evidence="1">Shaxun</strain>
        <tissue evidence="1">Muscle</tissue>
    </source>
</reference>
<organism evidence="1 2">
    <name type="scientific">Stichopus japonicus</name>
    <name type="common">Sea cucumber</name>
    <dbReference type="NCBI Taxonomy" id="307972"/>
    <lineage>
        <taxon>Eukaryota</taxon>
        <taxon>Metazoa</taxon>
        <taxon>Echinodermata</taxon>
        <taxon>Eleutherozoa</taxon>
        <taxon>Echinozoa</taxon>
        <taxon>Holothuroidea</taxon>
        <taxon>Aspidochirotacea</taxon>
        <taxon>Aspidochirotida</taxon>
        <taxon>Stichopodidae</taxon>
        <taxon>Apostichopus</taxon>
    </lineage>
</organism>
<sequence>MGQVTKNTFDITDGQVELIFDVQDTKNIDELWILDFEPYRFDEFALPVNELTGELILNNTGDCSSVYETVQWTFFNDSYFRDRNEAQLSTKNLFTSFVSGDNYDGDGIRTDQIIYRGTIASFFECKKSDEESDVWVQTNTSSDDEIEYRTKVYATNVRPKDPADDEAGVSFVQSHIELIWRLSRQAISNFIISSTAVLKPVIDFARVSAIFDGQGEPIPEETRLHLRFTTILDSDEQIVSYNSSGTQFTPDNPLHGLKEIVYEPTPTLDAAPVCDRQLDVGTGTQFQCHQTWNFIFVLDIDTASQTKNFVPIDASGTFDFFFDVYSCELTQNVLDKATCNKIDPAPAKVSTLITIQTTVFITDEEDDQVSILLVSLKGANNDELSGVAARGVAHKEDVTLQVKFSPALLRKDYDLDLMLFMVCKGEQYAGENFLQGCLQAPNSERYVAHKASEFLYTVLSNTSTALATYTVANLTDDYLQPLTSQGYVTTDEDGEDLSVPYHEATFKNVALSAESSNYTITNVYKLIDKARRRRRVAPEHWIIARHAIRSGYITASSYSTTTYFDRPKRDIDDSLADSHGARLSFGAVGCPEGAWHDEDLLDCICPENTMYSLTSFQCEPALDDVQVVADEEVAEVDRGSDAYVIKPSLCFLSLLMICYEIL</sequence>
<dbReference type="Proteomes" id="UP000230750">
    <property type="component" value="Unassembled WGS sequence"/>
</dbReference>
<dbReference type="AlphaFoldDB" id="A0A2G8JZP6"/>
<proteinExistence type="predicted"/>
<evidence type="ECO:0000313" key="1">
    <source>
        <dbReference type="EMBL" id="PIK41213.1"/>
    </source>
</evidence>
<keyword evidence="2" id="KW-1185">Reference proteome</keyword>
<evidence type="ECO:0000313" key="2">
    <source>
        <dbReference type="Proteomes" id="UP000230750"/>
    </source>
</evidence>
<comment type="caution">
    <text evidence="1">The sequence shown here is derived from an EMBL/GenBank/DDBJ whole genome shotgun (WGS) entry which is preliminary data.</text>
</comment>
<protein>
    <submittedName>
        <fullName evidence="1">Egg coat matrix protein</fullName>
    </submittedName>
</protein>
<accession>A0A2G8JZP6</accession>
<gene>
    <name evidence="1" type="ORF">BSL78_21920</name>
</gene>
<dbReference type="EMBL" id="MRZV01001039">
    <property type="protein sequence ID" value="PIK41213.1"/>
    <property type="molecule type" value="Genomic_DNA"/>
</dbReference>
<name>A0A2G8JZP6_STIJA</name>
<dbReference type="OrthoDB" id="9994358at2759"/>